<dbReference type="SMART" id="SM00369">
    <property type="entry name" value="LRR_TYP"/>
    <property type="match status" value="1"/>
</dbReference>
<protein>
    <submittedName>
        <fullName evidence="8">Leucine-rich repeat LGI family, member 2a</fullName>
    </submittedName>
</protein>
<evidence type="ECO:0000256" key="6">
    <source>
        <dbReference type="SAM" id="SignalP"/>
    </source>
</evidence>
<keyword evidence="2" id="KW-0964">Secreted</keyword>
<keyword evidence="9" id="KW-1185">Reference proteome</keyword>
<dbReference type="PANTHER" id="PTHR24367">
    <property type="entry name" value="LEUCINE-RICH REPEAT-CONTAINING PROTEIN"/>
    <property type="match status" value="1"/>
</dbReference>
<evidence type="ECO:0000256" key="3">
    <source>
        <dbReference type="ARBA" id="ARBA00022614"/>
    </source>
</evidence>
<keyword evidence="5" id="KW-0677">Repeat</keyword>
<evidence type="ECO:0000256" key="2">
    <source>
        <dbReference type="ARBA" id="ARBA00022525"/>
    </source>
</evidence>
<feature type="signal peptide" evidence="6">
    <location>
        <begin position="1"/>
        <end position="23"/>
    </location>
</feature>
<comment type="subcellular location">
    <subcellularLocation>
        <location evidence="1">Secreted</location>
    </subcellularLocation>
</comment>
<reference evidence="8" key="2">
    <citation type="submission" date="2025-09" db="UniProtKB">
        <authorList>
            <consortium name="Ensembl"/>
        </authorList>
    </citation>
    <scope>IDENTIFICATION</scope>
</reference>
<name>A0A673HH86_9TELE</name>
<dbReference type="SMART" id="SM00082">
    <property type="entry name" value="LRRCT"/>
    <property type="match status" value="1"/>
</dbReference>
<dbReference type="InterPro" id="IPR005492">
    <property type="entry name" value="EPTP"/>
</dbReference>
<dbReference type="InterPro" id="IPR003591">
    <property type="entry name" value="Leu-rich_rpt_typical-subtyp"/>
</dbReference>
<dbReference type="Gene3D" id="3.80.10.10">
    <property type="entry name" value="Ribonuclease Inhibitor"/>
    <property type="match status" value="1"/>
</dbReference>
<evidence type="ECO:0000256" key="4">
    <source>
        <dbReference type="ARBA" id="ARBA00022729"/>
    </source>
</evidence>
<dbReference type="SUPFAM" id="SSF52058">
    <property type="entry name" value="L domain-like"/>
    <property type="match status" value="1"/>
</dbReference>
<dbReference type="InterPro" id="IPR000483">
    <property type="entry name" value="Cys-rich_flank_reg_C"/>
</dbReference>
<organism evidence="8 9">
    <name type="scientific">Sinocyclocheilus rhinocerous</name>
    <dbReference type="NCBI Taxonomy" id="307959"/>
    <lineage>
        <taxon>Eukaryota</taxon>
        <taxon>Metazoa</taxon>
        <taxon>Chordata</taxon>
        <taxon>Craniata</taxon>
        <taxon>Vertebrata</taxon>
        <taxon>Euteleostomi</taxon>
        <taxon>Actinopterygii</taxon>
        <taxon>Neopterygii</taxon>
        <taxon>Teleostei</taxon>
        <taxon>Ostariophysi</taxon>
        <taxon>Cypriniformes</taxon>
        <taxon>Cyprinidae</taxon>
        <taxon>Cyprininae</taxon>
        <taxon>Sinocyclocheilus</taxon>
    </lineage>
</organism>
<keyword evidence="4 6" id="KW-0732">Signal</keyword>
<dbReference type="GO" id="GO:1904862">
    <property type="term" value="P:inhibitory synapse assembly"/>
    <property type="evidence" value="ECO:0007669"/>
    <property type="project" value="TreeGrafter"/>
</dbReference>
<dbReference type="Pfam" id="PF13855">
    <property type="entry name" value="LRR_8"/>
    <property type="match status" value="1"/>
</dbReference>
<dbReference type="Proteomes" id="UP000472270">
    <property type="component" value="Unassembled WGS sequence"/>
</dbReference>
<dbReference type="InterPro" id="IPR032675">
    <property type="entry name" value="LRR_dom_sf"/>
</dbReference>
<dbReference type="InterPro" id="IPR051295">
    <property type="entry name" value="LGI_related"/>
</dbReference>
<evidence type="ECO:0000313" key="8">
    <source>
        <dbReference type="Ensembl" id="ENSSRHP00000025027.1"/>
    </source>
</evidence>
<feature type="domain" description="LRRCT" evidence="7">
    <location>
        <begin position="141"/>
        <end position="190"/>
    </location>
</feature>
<dbReference type="Pfam" id="PF03736">
    <property type="entry name" value="EPTP"/>
    <property type="match status" value="1"/>
</dbReference>
<evidence type="ECO:0000313" key="9">
    <source>
        <dbReference type="Proteomes" id="UP000472270"/>
    </source>
</evidence>
<proteinExistence type="predicted"/>
<keyword evidence="3" id="KW-0433">Leucine-rich repeat</keyword>
<dbReference type="InterPro" id="IPR001611">
    <property type="entry name" value="Leu-rich_rpt"/>
</dbReference>
<dbReference type="Ensembl" id="ENSSRHT00000025780.1">
    <property type="protein sequence ID" value="ENSSRHP00000025027.1"/>
    <property type="gene ID" value="ENSSRHG00000013106.1"/>
</dbReference>
<evidence type="ECO:0000256" key="1">
    <source>
        <dbReference type="ARBA" id="ARBA00004613"/>
    </source>
</evidence>
<evidence type="ECO:0000256" key="5">
    <source>
        <dbReference type="ARBA" id="ARBA00022737"/>
    </source>
</evidence>
<evidence type="ECO:0000259" key="7">
    <source>
        <dbReference type="SMART" id="SM00082"/>
    </source>
</evidence>
<dbReference type="PANTHER" id="PTHR24367:SF21">
    <property type="entry name" value="LEUCINE-RICH REPEAT LGI FAMILY MEMBER 2"/>
    <property type="match status" value="1"/>
</dbReference>
<sequence>YFNMRTVAIISALVLCLASLGNAGKKVFKCPSSCSCSKESIICVGSSYIPRFIPNDVSSLCLSYNHPGSFSCHHLLLFQLLIFSPFFRFIENNKIETTSKYSFRGLRDLTHLSLANNNIKALPRDLFIDLDSLIELDLRGNVFECDCRAKWLMMWLKSTNATVSDVLCAGPEEMKGKRLNDMASLHNECISTDFIPLHSVSTESLSVDTFSHKNDVYVAIAAPNIESCMVLQWDHIEMNFRSYDNITGTVMVKPSYEGLRMAK</sequence>
<dbReference type="AlphaFoldDB" id="A0A673HH86"/>
<feature type="chain" id="PRO_5025399897" evidence="6">
    <location>
        <begin position="24"/>
        <end position="263"/>
    </location>
</feature>
<dbReference type="GO" id="GO:0005615">
    <property type="term" value="C:extracellular space"/>
    <property type="evidence" value="ECO:0007669"/>
    <property type="project" value="TreeGrafter"/>
</dbReference>
<reference evidence="8" key="1">
    <citation type="submission" date="2025-08" db="UniProtKB">
        <authorList>
            <consortium name="Ensembl"/>
        </authorList>
    </citation>
    <scope>IDENTIFICATION</scope>
</reference>
<accession>A0A673HH86</accession>